<evidence type="ECO:0000313" key="3">
    <source>
        <dbReference type="Proteomes" id="UP000199615"/>
    </source>
</evidence>
<accession>A0A1H8R7W2</accession>
<protein>
    <recommendedName>
        <fullName evidence="4">Heme exporter protein D</fullName>
    </recommendedName>
</protein>
<keyword evidence="1" id="KW-0472">Membrane</keyword>
<sequence length="44" mass="5184">MENYYGLIELGVVFFCLIAGWFILEHQGKRLDRARAEREKKDAP</sequence>
<keyword evidence="3" id="KW-1185">Reference proteome</keyword>
<keyword evidence="1" id="KW-0812">Transmembrane</keyword>
<evidence type="ECO:0000313" key="2">
    <source>
        <dbReference type="EMBL" id="SEO62033.1"/>
    </source>
</evidence>
<evidence type="ECO:0000256" key="1">
    <source>
        <dbReference type="SAM" id="Phobius"/>
    </source>
</evidence>
<dbReference type="EMBL" id="FODT01000003">
    <property type="protein sequence ID" value="SEO62033.1"/>
    <property type="molecule type" value="Genomic_DNA"/>
</dbReference>
<feature type="transmembrane region" description="Helical" evidence="1">
    <location>
        <begin position="6"/>
        <end position="24"/>
    </location>
</feature>
<evidence type="ECO:0008006" key="4">
    <source>
        <dbReference type="Google" id="ProtNLM"/>
    </source>
</evidence>
<proteinExistence type="predicted"/>
<keyword evidence="1" id="KW-1133">Transmembrane helix</keyword>
<dbReference type="Proteomes" id="UP000199615">
    <property type="component" value="Unassembled WGS sequence"/>
</dbReference>
<name>A0A1H8R7W2_9BRAD</name>
<organism evidence="2 3">
    <name type="scientific">Rhodopseudomonas pseudopalustris</name>
    <dbReference type="NCBI Taxonomy" id="1513892"/>
    <lineage>
        <taxon>Bacteria</taxon>
        <taxon>Pseudomonadati</taxon>
        <taxon>Pseudomonadota</taxon>
        <taxon>Alphaproteobacteria</taxon>
        <taxon>Hyphomicrobiales</taxon>
        <taxon>Nitrobacteraceae</taxon>
        <taxon>Rhodopseudomonas</taxon>
    </lineage>
</organism>
<dbReference type="AlphaFoldDB" id="A0A1H8R7W2"/>
<gene>
    <name evidence="2" type="ORF">SAMN05444123_103516</name>
</gene>
<dbReference type="RefSeq" id="WP_011504148.1">
    <property type="nucleotide sequence ID" value="NZ_FODT01000003.1"/>
</dbReference>
<reference evidence="3" key="1">
    <citation type="submission" date="2016-10" db="EMBL/GenBank/DDBJ databases">
        <authorList>
            <person name="Varghese N."/>
            <person name="Submissions S."/>
        </authorList>
    </citation>
    <scope>NUCLEOTIDE SEQUENCE [LARGE SCALE GENOMIC DNA]</scope>
    <source>
        <strain evidence="3">DSM 123</strain>
    </source>
</reference>